<organism evidence="2">
    <name type="scientific">Arundo donax</name>
    <name type="common">Giant reed</name>
    <name type="synonym">Donax arundinaceus</name>
    <dbReference type="NCBI Taxonomy" id="35708"/>
    <lineage>
        <taxon>Eukaryota</taxon>
        <taxon>Viridiplantae</taxon>
        <taxon>Streptophyta</taxon>
        <taxon>Embryophyta</taxon>
        <taxon>Tracheophyta</taxon>
        <taxon>Spermatophyta</taxon>
        <taxon>Magnoliopsida</taxon>
        <taxon>Liliopsida</taxon>
        <taxon>Poales</taxon>
        <taxon>Poaceae</taxon>
        <taxon>PACMAD clade</taxon>
        <taxon>Arundinoideae</taxon>
        <taxon>Arundineae</taxon>
        <taxon>Arundo</taxon>
    </lineage>
</organism>
<reference evidence="2" key="2">
    <citation type="journal article" date="2015" name="Data Brief">
        <title>Shoot transcriptome of the giant reed, Arundo donax.</title>
        <authorList>
            <person name="Barrero R.A."/>
            <person name="Guerrero F.D."/>
            <person name="Moolhuijzen P."/>
            <person name="Goolsby J.A."/>
            <person name="Tidwell J."/>
            <person name="Bellgard S.E."/>
            <person name="Bellgard M.I."/>
        </authorList>
    </citation>
    <scope>NUCLEOTIDE SEQUENCE</scope>
    <source>
        <tissue evidence="2">Shoot tissue taken approximately 20 cm above the soil surface</tissue>
    </source>
</reference>
<evidence type="ECO:0000313" key="2">
    <source>
        <dbReference type="EMBL" id="JAD34555.1"/>
    </source>
</evidence>
<dbReference type="EMBL" id="GBRH01263340">
    <property type="protein sequence ID" value="JAD34555.1"/>
    <property type="molecule type" value="Transcribed_RNA"/>
</dbReference>
<feature type="compositionally biased region" description="Basic residues" evidence="1">
    <location>
        <begin position="103"/>
        <end position="113"/>
    </location>
</feature>
<feature type="compositionally biased region" description="Low complexity" evidence="1">
    <location>
        <begin position="10"/>
        <end position="23"/>
    </location>
</feature>
<name>A0A0A8ZCT7_ARUDO</name>
<sequence length="113" mass="12108">MTSTPSGRCSAARSTPTPGAAARAALTAQKISCRRCGHPRGGFTCPGTRRSRSARTGRSISSWCSRHCTRFPRVTRPRRTRAGASPPWRRSTRCSKKASGTSRGRKRGACSGS</sequence>
<accession>A0A0A8ZCT7</accession>
<feature type="region of interest" description="Disordered" evidence="1">
    <location>
        <begin position="74"/>
        <end position="113"/>
    </location>
</feature>
<protein>
    <submittedName>
        <fullName evidence="2">Uncharacterized protein</fullName>
    </submittedName>
</protein>
<proteinExistence type="predicted"/>
<dbReference type="AlphaFoldDB" id="A0A0A8ZCT7"/>
<feature type="region of interest" description="Disordered" evidence="1">
    <location>
        <begin position="1"/>
        <end position="23"/>
    </location>
</feature>
<evidence type="ECO:0000256" key="1">
    <source>
        <dbReference type="SAM" id="MobiDB-lite"/>
    </source>
</evidence>
<reference evidence="2" key="1">
    <citation type="submission" date="2014-09" db="EMBL/GenBank/DDBJ databases">
        <authorList>
            <person name="Magalhaes I.L.F."/>
            <person name="Oliveira U."/>
            <person name="Santos F.R."/>
            <person name="Vidigal T.H.D.A."/>
            <person name="Brescovit A.D."/>
            <person name="Santos A.J."/>
        </authorList>
    </citation>
    <scope>NUCLEOTIDE SEQUENCE</scope>
    <source>
        <tissue evidence="2">Shoot tissue taken approximately 20 cm above the soil surface</tissue>
    </source>
</reference>